<feature type="compositionally biased region" description="Basic residues" evidence="5">
    <location>
        <begin position="62"/>
        <end position="85"/>
    </location>
</feature>
<evidence type="ECO:0000256" key="2">
    <source>
        <dbReference type="ARBA" id="ARBA00022980"/>
    </source>
</evidence>
<comment type="subunit">
    <text evidence="4">Part of the 50S ribosomal subunit.</text>
</comment>
<dbReference type="SMART" id="SM01416">
    <property type="entry name" value="Ribosomal_L19e"/>
    <property type="match status" value="1"/>
</dbReference>
<evidence type="ECO:0000259" key="6">
    <source>
        <dbReference type="SMART" id="SM01416"/>
    </source>
</evidence>
<accession>A0A7C1E2S3</accession>
<dbReference type="InterPro" id="IPR057259">
    <property type="entry name" value="Ribosomal_L19e"/>
</dbReference>
<comment type="similarity">
    <text evidence="1 4">Belongs to the eukaryotic ribosomal protein eL19 family.</text>
</comment>
<dbReference type="SUPFAM" id="SSF48140">
    <property type="entry name" value="Ribosomal protein L19 (L19e)"/>
    <property type="match status" value="1"/>
</dbReference>
<evidence type="ECO:0000313" key="7">
    <source>
        <dbReference type="EMBL" id="HDS10700.1"/>
    </source>
</evidence>
<evidence type="ECO:0000256" key="1">
    <source>
        <dbReference type="ARBA" id="ARBA00011082"/>
    </source>
</evidence>
<evidence type="ECO:0000256" key="4">
    <source>
        <dbReference type="HAMAP-Rule" id="MF_01475"/>
    </source>
</evidence>
<dbReference type="GO" id="GO:0003735">
    <property type="term" value="F:structural constituent of ribosome"/>
    <property type="evidence" value="ECO:0007669"/>
    <property type="project" value="InterPro"/>
</dbReference>
<dbReference type="NCBIfam" id="NF006343">
    <property type="entry name" value="PRK08570.1"/>
    <property type="match status" value="1"/>
</dbReference>
<comment type="caution">
    <text evidence="7">The sequence shown here is derived from an EMBL/GenBank/DDBJ whole genome shotgun (WGS) entry which is preliminary data.</text>
</comment>
<feature type="domain" description="Large ribosomal subunit protein eL19" evidence="6">
    <location>
        <begin position="3"/>
        <end position="146"/>
    </location>
</feature>
<gene>
    <name evidence="4" type="primary">rpl19e</name>
    <name evidence="7" type="ORF">ENO04_03675</name>
</gene>
<reference evidence="7" key="1">
    <citation type="journal article" date="2020" name="mSystems">
        <title>Genome- and Community-Level Interaction Insights into Carbon Utilization and Element Cycling Functions of Hydrothermarchaeota in Hydrothermal Sediment.</title>
        <authorList>
            <person name="Zhou Z."/>
            <person name="Liu Y."/>
            <person name="Xu W."/>
            <person name="Pan J."/>
            <person name="Luo Z.H."/>
            <person name="Li M."/>
        </authorList>
    </citation>
    <scope>NUCLEOTIDE SEQUENCE [LARGE SCALE GENOMIC DNA]</scope>
    <source>
        <strain evidence="7">SpSt-123</strain>
    </source>
</reference>
<dbReference type="AlphaFoldDB" id="A0A7C1E2S3"/>
<name>A0A7C1E2S3_9CREN</name>
<dbReference type="GO" id="GO:0022625">
    <property type="term" value="C:cytosolic large ribosomal subunit"/>
    <property type="evidence" value="ECO:0007669"/>
    <property type="project" value="InterPro"/>
</dbReference>
<dbReference type="InterPro" id="IPR000196">
    <property type="entry name" value="Ribosomal_eL19_dom"/>
</dbReference>
<dbReference type="Pfam" id="PF01280">
    <property type="entry name" value="Ribosomal_L19e"/>
    <property type="match status" value="1"/>
</dbReference>
<organism evidence="7">
    <name type="scientific">Fervidicoccus fontis</name>
    <dbReference type="NCBI Taxonomy" id="683846"/>
    <lineage>
        <taxon>Archaea</taxon>
        <taxon>Thermoproteota</taxon>
        <taxon>Thermoprotei</taxon>
        <taxon>Fervidicoccales</taxon>
        <taxon>Fervidicoccaceae</taxon>
        <taxon>Fervidicoccus</taxon>
    </lineage>
</organism>
<dbReference type="PANTHER" id="PTHR10722">
    <property type="entry name" value="60S RIBOSOMAL PROTEIN L19"/>
    <property type="match status" value="1"/>
</dbReference>
<evidence type="ECO:0000256" key="3">
    <source>
        <dbReference type="ARBA" id="ARBA00023274"/>
    </source>
</evidence>
<dbReference type="InterPro" id="IPR057260">
    <property type="entry name" value="Ribosomal_L19e_C"/>
</dbReference>
<dbReference type="InterPro" id="IPR039547">
    <property type="entry name" value="Ribosomal_eL19"/>
</dbReference>
<dbReference type="InterPro" id="IPR015972">
    <property type="entry name" value="Ribosomal_eL19_dom1"/>
</dbReference>
<feature type="region of interest" description="Disordered" evidence="5">
    <location>
        <begin position="60"/>
        <end position="92"/>
    </location>
</feature>
<keyword evidence="3 4" id="KW-0687">Ribonucleoprotein</keyword>
<keyword evidence="4" id="KW-0699">rRNA-binding</keyword>
<keyword evidence="2 4" id="KW-0689">Ribosomal protein</keyword>
<dbReference type="HAMAP" id="MF_01475">
    <property type="entry name" value="Ribosomal_eL19"/>
    <property type="match status" value="1"/>
</dbReference>
<protein>
    <recommendedName>
        <fullName evidence="4">Large ribosomal subunit protein eL19</fullName>
    </recommendedName>
</protein>
<dbReference type="GO" id="GO:0006412">
    <property type="term" value="P:translation"/>
    <property type="evidence" value="ECO:0007669"/>
    <property type="project" value="UniProtKB-UniRule"/>
</dbReference>
<dbReference type="EMBL" id="DSDY01000116">
    <property type="protein sequence ID" value="HDS10700.1"/>
    <property type="molecule type" value="Genomic_DNA"/>
</dbReference>
<dbReference type="Gene3D" id="1.10.1200.240">
    <property type="match status" value="1"/>
</dbReference>
<proteinExistence type="inferred from homology"/>
<evidence type="ECO:0000256" key="5">
    <source>
        <dbReference type="SAM" id="MobiDB-lite"/>
    </source>
</evidence>
<dbReference type="GO" id="GO:0070180">
    <property type="term" value="F:large ribosomal subunit rRNA binding"/>
    <property type="evidence" value="ECO:0007669"/>
    <property type="project" value="UniProtKB-UniRule"/>
</dbReference>
<dbReference type="Gene3D" id="1.10.1650.10">
    <property type="match status" value="1"/>
</dbReference>
<dbReference type="Pfam" id="PF25476">
    <property type="entry name" value="Ribosomal_L19e_C"/>
    <property type="match status" value="1"/>
</dbReference>
<comment type="function">
    <text evidence="4">Binds to the 23S rRNA.</text>
</comment>
<keyword evidence="4" id="KW-0694">RNA-binding</keyword>
<sequence>MVGFRLQKRLAAEVLGVGESRIRINAKTEDEISEVESAITREDVKKLIEKGLIVVVPEKSNSRGRWRERREKKRTKGPGKRKGKASARQDPKRAWINRIRKLRAYLKYLRDKGMISKKLYRKYYMLAKGGAFNSLASLKLHLEKELKSTGGSS</sequence>
<dbReference type="InterPro" id="IPR035970">
    <property type="entry name" value="60S_ribosomal_eL19_sf"/>
</dbReference>